<dbReference type="EMBL" id="MW030580">
    <property type="protein sequence ID" value="QPI16570.1"/>
    <property type="molecule type" value="Genomic_DNA"/>
</dbReference>
<accession>A0A7S9XHG3</accession>
<name>A0A7S9XHG3_9VIRU</name>
<organism evidence="1">
    <name type="scientific">Virus NIOZ-UU159</name>
    <dbReference type="NCBI Taxonomy" id="2763270"/>
    <lineage>
        <taxon>Viruses</taxon>
    </lineage>
</organism>
<protein>
    <submittedName>
        <fullName evidence="1">Uncharacterized protein</fullName>
    </submittedName>
</protein>
<proteinExistence type="predicted"/>
<evidence type="ECO:0000313" key="1">
    <source>
        <dbReference type="EMBL" id="QPI16570.1"/>
    </source>
</evidence>
<sequence length="401" mass="47811">MKCICRNKKTFKTCKMYSKYNSVFCRYHNNNNELIYKIFNKIFGNKTYISMNDIFNLYKYITNNINIIEYKEEKPGYLFIELLKNIPYKILLLISKKYLGEKKYKKQDLFNYLHDLNSNTYKINSTRNLGLFQDKYKYHLLSRGIDKNDIINTEDLFSCEDIVNIPNDRLFIIKDSNGTYGFDVIELEHFVSNCKDEDKEPYNPYTRKKICSNIIWKINKFMEYNNISRRKIEYNWQNNMHAFTDLSIELERRGFYNSPNWLNKMSKEDILKTTKYFRDFSTSIKASDKYFKDITDDDIVFNFCKDGIKMLKECKNDLYVLCCNFVKALAMCSNDFYENIPSWMSGLNTSSILSNVFSILGNDSFNDSNMSESFTFSEISNLGQTLNSPNNFLLYYYVEYM</sequence>
<gene>
    <name evidence="1" type="ORF">NIOZUU159_00059</name>
</gene>
<reference evidence="1" key="1">
    <citation type="submission" date="2020-08" db="EMBL/GenBank/DDBJ databases">
        <title>Bridging the membrane lipid divide: bacteria of the FCB group superphylum have the potential to synthesize archaeal ether lipids.</title>
        <authorList>
            <person name="Villanueva L."/>
            <person name="von Meijenfeldt F.A.B."/>
            <person name="Westbye A.B."/>
            <person name="Yadav S."/>
            <person name="Hopmans E.C."/>
            <person name="Dutilh B.E."/>
            <person name="Sinninghe Damste J.S."/>
        </authorList>
    </citation>
    <scope>NUCLEOTIDE SEQUENCE</scope>
    <source>
        <strain evidence="1">NIOZ-UU159</strain>
    </source>
</reference>